<dbReference type="GO" id="GO:0003676">
    <property type="term" value="F:nucleic acid binding"/>
    <property type="evidence" value="ECO:0007669"/>
    <property type="project" value="InterPro"/>
</dbReference>
<accession>A0A8X6YDN3</accession>
<evidence type="ECO:0000313" key="2">
    <source>
        <dbReference type="EMBL" id="GFY70388.1"/>
    </source>
</evidence>
<proteinExistence type="predicted"/>
<dbReference type="OrthoDB" id="6434511at2759"/>
<sequence length="97" mass="11451">MITRVHTSSESHTWNWPSFSGSSSTIRPTAPDMMPCDYHAFSPLKAHLEGKRFNSDYELKDPVKDWVSSPPQEIWKQGILQLVYQWDRFFSDLWYIL</sequence>
<keyword evidence="3" id="KW-1185">Reference proteome</keyword>
<protein>
    <submittedName>
        <fullName evidence="2">Uncharacterized protein</fullName>
    </submittedName>
</protein>
<dbReference type="EMBL" id="BMAV01018218">
    <property type="protein sequence ID" value="GFY70388.1"/>
    <property type="molecule type" value="Genomic_DNA"/>
</dbReference>
<reference evidence="2" key="1">
    <citation type="submission" date="2020-08" db="EMBL/GenBank/DDBJ databases">
        <title>Multicomponent nature underlies the extraordinary mechanical properties of spider dragline silk.</title>
        <authorList>
            <person name="Kono N."/>
            <person name="Nakamura H."/>
            <person name="Mori M."/>
            <person name="Yoshida Y."/>
            <person name="Ohtoshi R."/>
            <person name="Malay A.D."/>
            <person name="Moran D.A.P."/>
            <person name="Tomita M."/>
            <person name="Numata K."/>
            <person name="Arakawa K."/>
        </authorList>
    </citation>
    <scope>NUCLEOTIDE SEQUENCE</scope>
</reference>
<feature type="region of interest" description="Disordered" evidence="1">
    <location>
        <begin position="1"/>
        <end position="21"/>
    </location>
</feature>
<dbReference type="Proteomes" id="UP000886998">
    <property type="component" value="Unassembled WGS sequence"/>
</dbReference>
<dbReference type="AlphaFoldDB" id="A0A8X6YDN3"/>
<name>A0A8X6YDN3_9ARAC</name>
<dbReference type="Gene3D" id="3.30.420.10">
    <property type="entry name" value="Ribonuclease H-like superfamily/Ribonuclease H"/>
    <property type="match status" value="1"/>
</dbReference>
<comment type="caution">
    <text evidence="2">The sequence shown here is derived from an EMBL/GenBank/DDBJ whole genome shotgun (WGS) entry which is preliminary data.</text>
</comment>
<evidence type="ECO:0000313" key="3">
    <source>
        <dbReference type="Proteomes" id="UP000886998"/>
    </source>
</evidence>
<dbReference type="InterPro" id="IPR036397">
    <property type="entry name" value="RNaseH_sf"/>
</dbReference>
<gene>
    <name evidence="2" type="ORF">TNIN_108461</name>
</gene>
<evidence type="ECO:0000256" key="1">
    <source>
        <dbReference type="SAM" id="MobiDB-lite"/>
    </source>
</evidence>
<organism evidence="2 3">
    <name type="scientific">Trichonephila inaurata madagascariensis</name>
    <dbReference type="NCBI Taxonomy" id="2747483"/>
    <lineage>
        <taxon>Eukaryota</taxon>
        <taxon>Metazoa</taxon>
        <taxon>Ecdysozoa</taxon>
        <taxon>Arthropoda</taxon>
        <taxon>Chelicerata</taxon>
        <taxon>Arachnida</taxon>
        <taxon>Araneae</taxon>
        <taxon>Araneomorphae</taxon>
        <taxon>Entelegynae</taxon>
        <taxon>Araneoidea</taxon>
        <taxon>Nephilidae</taxon>
        <taxon>Trichonephila</taxon>
        <taxon>Trichonephila inaurata</taxon>
    </lineage>
</organism>